<dbReference type="PANTHER" id="PTHR15228:SF25">
    <property type="entry name" value="F-BAR DOMAIN-CONTAINING PROTEIN"/>
    <property type="match status" value="1"/>
</dbReference>
<comment type="caution">
    <text evidence="4">The sequence shown here is derived from an EMBL/GenBank/DDBJ whole genome shotgun (WGS) entry which is preliminary data.</text>
</comment>
<feature type="compositionally biased region" description="Polar residues" evidence="2">
    <location>
        <begin position="905"/>
        <end position="924"/>
    </location>
</feature>
<evidence type="ECO:0000256" key="2">
    <source>
        <dbReference type="SAM" id="MobiDB-lite"/>
    </source>
</evidence>
<dbReference type="Pfam" id="PF26118">
    <property type="entry name" value="DUF8035"/>
    <property type="match status" value="1"/>
</dbReference>
<feature type="region of interest" description="Disordered" evidence="2">
    <location>
        <begin position="1"/>
        <end position="41"/>
    </location>
</feature>
<feature type="compositionally biased region" description="Polar residues" evidence="2">
    <location>
        <begin position="615"/>
        <end position="627"/>
    </location>
</feature>
<feature type="compositionally biased region" description="Basic and acidic residues" evidence="2">
    <location>
        <begin position="994"/>
        <end position="1009"/>
    </location>
</feature>
<evidence type="ECO:0000256" key="1">
    <source>
        <dbReference type="ARBA" id="ARBA00022468"/>
    </source>
</evidence>
<feature type="compositionally biased region" description="Low complexity" evidence="2">
    <location>
        <begin position="406"/>
        <end position="417"/>
    </location>
</feature>
<dbReference type="InterPro" id="IPR008936">
    <property type="entry name" value="Rho_GTPase_activation_prot"/>
</dbReference>
<dbReference type="GO" id="GO:0007165">
    <property type="term" value="P:signal transduction"/>
    <property type="evidence" value="ECO:0007669"/>
    <property type="project" value="InterPro"/>
</dbReference>
<feature type="compositionally biased region" description="Polar residues" evidence="2">
    <location>
        <begin position="807"/>
        <end position="852"/>
    </location>
</feature>
<dbReference type="SUPFAM" id="SSF48350">
    <property type="entry name" value="GTPase activation domain, GAP"/>
    <property type="match status" value="1"/>
</dbReference>
<dbReference type="Pfam" id="PF00620">
    <property type="entry name" value="RhoGAP"/>
    <property type="match status" value="1"/>
</dbReference>
<accession>A0AAN8F1A9</accession>
<feature type="compositionally biased region" description="Basic and acidic residues" evidence="2">
    <location>
        <begin position="742"/>
        <end position="756"/>
    </location>
</feature>
<dbReference type="SMART" id="SM00324">
    <property type="entry name" value="RhoGAP"/>
    <property type="match status" value="1"/>
</dbReference>
<dbReference type="Proteomes" id="UP001316803">
    <property type="component" value="Unassembled WGS sequence"/>
</dbReference>
<keyword evidence="5" id="KW-1185">Reference proteome</keyword>
<evidence type="ECO:0000313" key="4">
    <source>
        <dbReference type="EMBL" id="KAK5958186.1"/>
    </source>
</evidence>
<feature type="domain" description="Rho-GAP" evidence="3">
    <location>
        <begin position="82"/>
        <end position="289"/>
    </location>
</feature>
<name>A0AAN8F1A9_9EURO</name>
<feature type="region of interest" description="Disordered" evidence="2">
    <location>
        <begin position="299"/>
        <end position="965"/>
    </location>
</feature>
<gene>
    <name evidence="4" type="primary">SAC7</name>
    <name evidence="4" type="ORF">OHC33_000027</name>
</gene>
<feature type="compositionally biased region" description="Low complexity" evidence="2">
    <location>
        <begin position="855"/>
        <end position="874"/>
    </location>
</feature>
<feature type="compositionally biased region" description="Gly residues" evidence="2">
    <location>
        <begin position="370"/>
        <end position="382"/>
    </location>
</feature>
<organism evidence="4 5">
    <name type="scientific">Knufia fluminis</name>
    <dbReference type="NCBI Taxonomy" id="191047"/>
    <lineage>
        <taxon>Eukaryota</taxon>
        <taxon>Fungi</taxon>
        <taxon>Dikarya</taxon>
        <taxon>Ascomycota</taxon>
        <taxon>Pezizomycotina</taxon>
        <taxon>Eurotiomycetes</taxon>
        <taxon>Chaetothyriomycetidae</taxon>
        <taxon>Chaetothyriales</taxon>
        <taxon>Trichomeriaceae</taxon>
        <taxon>Knufia</taxon>
    </lineage>
</organism>
<feature type="compositionally biased region" description="Polar residues" evidence="2">
    <location>
        <begin position="383"/>
        <end position="393"/>
    </location>
</feature>
<dbReference type="InterPro" id="IPR051025">
    <property type="entry name" value="RhoGAP"/>
</dbReference>
<dbReference type="Gene3D" id="1.10.555.10">
    <property type="entry name" value="Rho GTPase activation protein"/>
    <property type="match status" value="1"/>
</dbReference>
<keyword evidence="1" id="KW-0343">GTPase activation</keyword>
<reference evidence="4 5" key="1">
    <citation type="submission" date="2022-12" db="EMBL/GenBank/DDBJ databases">
        <title>Genomic features and morphological characterization of a novel Knufia sp. strain isolated from spacecraft assembly facility.</title>
        <authorList>
            <person name="Teixeira M."/>
            <person name="Chander A.M."/>
            <person name="Stajich J.E."/>
            <person name="Venkateswaran K."/>
        </authorList>
    </citation>
    <scope>NUCLEOTIDE SEQUENCE [LARGE SCALE GENOMIC DNA]</scope>
    <source>
        <strain evidence="4 5">FJI-L2-BK-P2</strain>
    </source>
</reference>
<evidence type="ECO:0000259" key="3">
    <source>
        <dbReference type="PROSITE" id="PS50238"/>
    </source>
</evidence>
<dbReference type="InterPro" id="IPR058348">
    <property type="entry name" value="DUF8035"/>
</dbReference>
<dbReference type="InterPro" id="IPR000198">
    <property type="entry name" value="RhoGAP_dom"/>
</dbReference>
<dbReference type="PANTHER" id="PTHR15228">
    <property type="entry name" value="SPERMATHECAL PHYSIOLOGY VARIANT"/>
    <property type="match status" value="1"/>
</dbReference>
<dbReference type="GO" id="GO:0060237">
    <property type="term" value="P:regulation of fungal-type cell wall organization"/>
    <property type="evidence" value="ECO:0007669"/>
    <property type="project" value="TreeGrafter"/>
</dbReference>
<feature type="compositionally biased region" description="Polar residues" evidence="2">
    <location>
        <begin position="480"/>
        <end position="490"/>
    </location>
</feature>
<evidence type="ECO:0000313" key="5">
    <source>
        <dbReference type="Proteomes" id="UP001316803"/>
    </source>
</evidence>
<feature type="compositionally biased region" description="Low complexity" evidence="2">
    <location>
        <begin position="530"/>
        <end position="543"/>
    </location>
</feature>
<protein>
    <submittedName>
        <fullName evidence="4">GTPase activating protein (GAP) for Rho1p</fullName>
    </submittedName>
</protein>
<feature type="compositionally biased region" description="Polar residues" evidence="2">
    <location>
        <begin position="310"/>
        <end position="328"/>
    </location>
</feature>
<feature type="compositionally biased region" description="Polar residues" evidence="2">
    <location>
        <begin position="1027"/>
        <end position="1037"/>
    </location>
</feature>
<feature type="compositionally biased region" description="Low complexity" evidence="2">
    <location>
        <begin position="356"/>
        <end position="369"/>
    </location>
</feature>
<feature type="region of interest" description="Disordered" evidence="2">
    <location>
        <begin position="994"/>
        <end position="1037"/>
    </location>
</feature>
<feature type="compositionally biased region" description="Basic and acidic residues" evidence="2">
    <location>
        <begin position="776"/>
        <end position="806"/>
    </location>
</feature>
<dbReference type="EMBL" id="JAKLMC020000001">
    <property type="protein sequence ID" value="KAK5958186.1"/>
    <property type="molecule type" value="Genomic_DNA"/>
</dbReference>
<feature type="compositionally biased region" description="Polar residues" evidence="2">
    <location>
        <begin position="687"/>
        <end position="714"/>
    </location>
</feature>
<feature type="compositionally biased region" description="Pro residues" evidence="2">
    <location>
        <begin position="418"/>
        <end position="427"/>
    </location>
</feature>
<sequence length="1037" mass="111740">MPAGTQGAMATGPQPISQPSHRGAPVSNNVQQAVSPPSKEQLKSWWKGFGRRRDKSEEQAPVGRGIFGVPLPQSILYANVAISLTNDQGESFIYGYVPIVVAKCGVFLKEKATDVEGIFRLSGSAKRIKDLQIVFNSPERYGKGLDWTGYTVHDAANILRRYLNQLPEPIVPLEFYDRFRDPLRAYQAKVGNDAQAQTMENEEHHRAVTAYQKLITELPALNRQLLLYILDLLAVFASKSDLNRMTAQNLAAIFQPGIISHPSHDMAPNEYRLSQDVLIFLIENQDNFLIGMTGTAMDEKTKDEVKSGPPSVTTPKTTTIGRSASTASAGADSLRRAAGIRRNASLSSRNSRDRSSPGVSSPGTPVSPGGVTGSIGSTGGLGRSNTVPSNRSPAMSGRRFQRISDSNEPSTPTVSTPTPIPGSPPDEQPTANDSAYGMNVRQPVAVEHPSTVQSNVLEHNQVEESPASRAAAHDVRPTPDSISGTPINGRQNRDRKISGLLAKSPIFGPSDVARDPNQRQPRKLQKRRLPGSSNESAQSSQASLHADEGLAFHTPMATPSNLPHGGQNPMERHYPSWSNNTATHGSEHPSESWNRSPTAHETRHMNQGLMPPRSPTASIHSRGSATDPSDLDALDDPTVRKEKIAHRYRWSKADSGPLAPPPPIGQNPGARASNSSLGSNRPRKSFTGESQLTQSSNMEGSSTGYPSGMNASSRESAELLNAQNAEAEKKGFFGRMKAKMQQRSDDKRERDVERAKSPPRIHPDQANSRSSLSAFAHEHLSPRGRSFDRPREEPLPVLQEKRHEGSGSKTPTPLQPAQSARLSTGMPSSAPVSAVSQQGHTMATVPATQRDSMSAPATAAPDAPSAAPLMAAAPGPVPTLAPAAMQGSEQDEKPVGVTAAEHPQAFTQMPVQQPTASSQPTSALEQAPAQAPVAEPRPIQEGVQQQLHTGNVRPDNIPSSPRWTKIPKTVVSPEVLREMGEDFEEAGEHVIVKRQVPREEVQELADRTMARSSAGAEATREVRPEQHGQSSESVPQP</sequence>
<feature type="compositionally biased region" description="Low complexity" evidence="2">
    <location>
        <begin position="925"/>
        <end position="937"/>
    </location>
</feature>
<dbReference type="GO" id="GO:0005096">
    <property type="term" value="F:GTPase activator activity"/>
    <property type="evidence" value="ECO:0007669"/>
    <property type="project" value="UniProtKB-KW"/>
</dbReference>
<dbReference type="GO" id="GO:0005938">
    <property type="term" value="C:cell cortex"/>
    <property type="evidence" value="ECO:0007669"/>
    <property type="project" value="TreeGrafter"/>
</dbReference>
<dbReference type="AlphaFoldDB" id="A0AAN8F1A9"/>
<feature type="compositionally biased region" description="Polar residues" evidence="2">
    <location>
        <begin position="14"/>
        <end position="35"/>
    </location>
</feature>
<dbReference type="CDD" id="cd04396">
    <property type="entry name" value="RhoGAP_fSAC7_BAG7"/>
    <property type="match status" value="1"/>
</dbReference>
<feature type="compositionally biased region" description="Basic residues" evidence="2">
    <location>
        <begin position="520"/>
        <end position="529"/>
    </location>
</feature>
<proteinExistence type="predicted"/>
<dbReference type="PROSITE" id="PS50238">
    <property type="entry name" value="RHOGAP"/>
    <property type="match status" value="1"/>
</dbReference>